<organism evidence="10 11">
    <name type="scientific">Gordonia caeni</name>
    <dbReference type="NCBI Taxonomy" id="1007097"/>
    <lineage>
        <taxon>Bacteria</taxon>
        <taxon>Bacillati</taxon>
        <taxon>Actinomycetota</taxon>
        <taxon>Actinomycetes</taxon>
        <taxon>Mycobacteriales</taxon>
        <taxon>Gordoniaceae</taxon>
        <taxon>Gordonia</taxon>
    </lineage>
</organism>
<evidence type="ECO:0000256" key="1">
    <source>
        <dbReference type="ARBA" id="ARBA00004496"/>
    </source>
</evidence>
<evidence type="ECO:0000256" key="3">
    <source>
        <dbReference type="ARBA" id="ARBA00022490"/>
    </source>
</evidence>
<dbReference type="Gene3D" id="1.10.1660.10">
    <property type="match status" value="1"/>
</dbReference>
<keyword evidence="4" id="KW-0808">Transferase</keyword>
<dbReference type="PANTHER" id="PTHR30478">
    <property type="entry name" value="DNA POLYMERASE III SUBUNIT BETA"/>
    <property type="match status" value="1"/>
</dbReference>
<dbReference type="RefSeq" id="WP_344785518.1">
    <property type="nucleotide sequence ID" value="NZ_BAAAZW010000010.1"/>
</dbReference>
<sequence length="376" mass="39737">MTDELPIGDFARRSGLTASALRFYADSSVLLPARVDPVSGYRYYRADQIPAAVLLRRLREADVSLASATAALTATPAELRRLLLDHARRITTEAERKAAIAGEILASLGEGTPPVAGGGSTTHIELTGAVFAAAVDQVLTATGDDPAHPILSGVHLEVEDGSLTLAATDRYRLAVRTIPAEIPPNTHLTAVLDARDLATALSEIRRRPRVQLVIDSEEAVYVRMSDRADHPVRVLREAYPDHRSMIAGLDDPAIRLRLPRQRVLEILQQLGDPVRLTAAAGTVVIAAPDAEADTDATEVTGAEVSGTEMSGTGVTVWFALATLYPAIATAVGDTLLLDLRGPGLPATVRSADDGDLTTLVMPIAPTTAPAPPESGR</sequence>
<dbReference type="SMART" id="SM00422">
    <property type="entry name" value="HTH_MERR"/>
    <property type="match status" value="1"/>
</dbReference>
<dbReference type="InterPro" id="IPR009061">
    <property type="entry name" value="DNA-bd_dom_put_sf"/>
</dbReference>
<evidence type="ECO:0000256" key="6">
    <source>
        <dbReference type="ARBA" id="ARBA00022705"/>
    </source>
</evidence>
<comment type="similarity">
    <text evidence="2">Belongs to the beta sliding clamp family.</text>
</comment>
<feature type="domain" description="HTH merR-type" evidence="9">
    <location>
        <begin position="4"/>
        <end position="74"/>
    </location>
</feature>
<comment type="caution">
    <text evidence="10">The sequence shown here is derived from an EMBL/GenBank/DDBJ whole genome shotgun (WGS) entry which is preliminary data.</text>
</comment>
<proteinExistence type="inferred from homology"/>
<dbReference type="CDD" id="cd00140">
    <property type="entry name" value="beta_clamp"/>
    <property type="match status" value="1"/>
</dbReference>
<keyword evidence="6" id="KW-0235">DNA replication</keyword>
<evidence type="ECO:0000313" key="10">
    <source>
        <dbReference type="EMBL" id="GAA3968600.1"/>
    </source>
</evidence>
<gene>
    <name evidence="10" type="ORF">GCM10022231_32100</name>
</gene>
<comment type="subcellular location">
    <subcellularLocation>
        <location evidence="1">Cytoplasm</location>
    </subcellularLocation>
</comment>
<dbReference type="Proteomes" id="UP001418444">
    <property type="component" value="Unassembled WGS sequence"/>
</dbReference>
<dbReference type="Pfam" id="PF13411">
    <property type="entry name" value="MerR_1"/>
    <property type="match status" value="1"/>
</dbReference>
<dbReference type="InterPro" id="IPR001001">
    <property type="entry name" value="DNA_polIII_beta"/>
</dbReference>
<evidence type="ECO:0000259" key="9">
    <source>
        <dbReference type="PROSITE" id="PS50937"/>
    </source>
</evidence>
<keyword evidence="11" id="KW-1185">Reference proteome</keyword>
<keyword evidence="8" id="KW-0238">DNA-binding</keyword>
<name>A0ABP7PND3_9ACTN</name>
<dbReference type="SUPFAM" id="SSF55979">
    <property type="entry name" value="DNA clamp"/>
    <property type="match status" value="2"/>
</dbReference>
<dbReference type="SMART" id="SM00480">
    <property type="entry name" value="POL3Bc"/>
    <property type="match status" value="1"/>
</dbReference>
<dbReference type="Gene3D" id="3.10.150.10">
    <property type="entry name" value="DNA Polymerase III, subunit A, domain 2"/>
    <property type="match status" value="2"/>
</dbReference>
<dbReference type="SUPFAM" id="SSF46955">
    <property type="entry name" value="Putative DNA-binding domain"/>
    <property type="match status" value="1"/>
</dbReference>
<keyword evidence="5" id="KW-0548">Nucleotidyltransferase</keyword>
<protein>
    <submittedName>
        <fullName evidence="10">MerR family transcriptional regulator</fullName>
    </submittedName>
</protein>
<evidence type="ECO:0000256" key="2">
    <source>
        <dbReference type="ARBA" id="ARBA00010752"/>
    </source>
</evidence>
<dbReference type="InterPro" id="IPR000551">
    <property type="entry name" value="MerR-type_HTH_dom"/>
</dbReference>
<dbReference type="InterPro" id="IPR046938">
    <property type="entry name" value="DNA_clamp_sf"/>
</dbReference>
<dbReference type="InterPro" id="IPR022637">
    <property type="entry name" value="DNA_polIII_beta_cen"/>
</dbReference>
<keyword evidence="3" id="KW-0963">Cytoplasm</keyword>
<evidence type="ECO:0000256" key="7">
    <source>
        <dbReference type="ARBA" id="ARBA00022932"/>
    </source>
</evidence>
<dbReference type="PANTHER" id="PTHR30478:SF0">
    <property type="entry name" value="BETA SLIDING CLAMP"/>
    <property type="match status" value="1"/>
</dbReference>
<dbReference type="Pfam" id="PF02767">
    <property type="entry name" value="DNA_pol3_beta_2"/>
    <property type="match status" value="1"/>
</dbReference>
<dbReference type="EMBL" id="BAAAZW010000010">
    <property type="protein sequence ID" value="GAA3968600.1"/>
    <property type="molecule type" value="Genomic_DNA"/>
</dbReference>
<reference evidence="11" key="1">
    <citation type="journal article" date="2019" name="Int. J. Syst. Evol. Microbiol.">
        <title>The Global Catalogue of Microorganisms (GCM) 10K type strain sequencing project: providing services to taxonomists for standard genome sequencing and annotation.</title>
        <authorList>
            <consortium name="The Broad Institute Genomics Platform"/>
            <consortium name="The Broad Institute Genome Sequencing Center for Infectious Disease"/>
            <person name="Wu L."/>
            <person name="Ma J."/>
        </authorList>
    </citation>
    <scope>NUCLEOTIDE SEQUENCE [LARGE SCALE GENOMIC DNA]</scope>
    <source>
        <strain evidence="11">JCM 16923</strain>
    </source>
</reference>
<dbReference type="PROSITE" id="PS50937">
    <property type="entry name" value="HTH_MERR_2"/>
    <property type="match status" value="1"/>
</dbReference>
<evidence type="ECO:0000313" key="11">
    <source>
        <dbReference type="Proteomes" id="UP001418444"/>
    </source>
</evidence>
<keyword evidence="7" id="KW-0239">DNA-directed DNA polymerase</keyword>
<evidence type="ECO:0000256" key="8">
    <source>
        <dbReference type="ARBA" id="ARBA00023125"/>
    </source>
</evidence>
<accession>A0ABP7PND3</accession>
<evidence type="ECO:0000256" key="5">
    <source>
        <dbReference type="ARBA" id="ARBA00022695"/>
    </source>
</evidence>
<evidence type="ECO:0000256" key="4">
    <source>
        <dbReference type="ARBA" id="ARBA00022679"/>
    </source>
</evidence>